<dbReference type="Proteomes" id="UP001642409">
    <property type="component" value="Unassembled WGS sequence"/>
</dbReference>
<evidence type="ECO:0000313" key="2">
    <source>
        <dbReference type="EMBL" id="CAL6039439.1"/>
    </source>
</evidence>
<proteinExistence type="predicted"/>
<comment type="caution">
    <text evidence="1">The sequence shown here is derived from an EMBL/GenBank/DDBJ whole genome shotgun (WGS) entry which is preliminary data.</text>
</comment>
<organism evidence="1">
    <name type="scientific">Hexamita inflata</name>
    <dbReference type="NCBI Taxonomy" id="28002"/>
    <lineage>
        <taxon>Eukaryota</taxon>
        <taxon>Metamonada</taxon>
        <taxon>Diplomonadida</taxon>
        <taxon>Hexamitidae</taxon>
        <taxon>Hexamitinae</taxon>
        <taxon>Hexamita</taxon>
    </lineage>
</organism>
<sequence length="519" mass="57384">MVEVVFENFVNYLRSGNTDKLNIISFQQNQQHKINLSTQLIFYRILTKTVVQLTTFAATTFANIYQSKLELIDNLINNVTIEVQSIEFNGSSTGCIAASNESTLQIGNYVILFSNITSNSRFPLTSSLIGFFSNGKFIGQNIKYFDNNLFSFDALYRNEQSSYWGISGSVINNSTVQIVDVVIHNINILVQCKLIISASALISYNHNSTLTINEFVIQDTIIQASTANTIDGLSVFASGIIGVDNYLNQFGSLNYRSNSTIKNINLYNTTISAESQYLSAYSGGITAVSYSSQNYLTNIQIINSKIFCIGYNYLRIGGINAVIQYSNSYLNNVQITNLQLNATSTNNNKEYNLLCGGIMGGQWIFSNTEITTVNVRNLYILATGLIKQVYAASIIGVSTDNTTIQDLLICNIFINLSGVNIDTSSFIAGFYPSQTYKTKLLLYNANIQSVTINTYNSTQNNINYIISSASSLKDSEVQIEVKNSLSSGYSSINGIRITNCDQLQILDVNNIYQVTKSGC</sequence>
<protein>
    <submittedName>
        <fullName evidence="2">Hypothetical_protein</fullName>
    </submittedName>
</protein>
<keyword evidence="3" id="KW-1185">Reference proteome</keyword>
<dbReference type="EMBL" id="CATOUU010000495">
    <property type="protein sequence ID" value="CAI9931665.1"/>
    <property type="molecule type" value="Genomic_DNA"/>
</dbReference>
<name>A0AA86P592_9EUKA</name>
<reference evidence="1" key="1">
    <citation type="submission" date="2023-06" db="EMBL/GenBank/DDBJ databases">
        <authorList>
            <person name="Kurt Z."/>
        </authorList>
    </citation>
    <scope>NUCLEOTIDE SEQUENCE</scope>
</reference>
<evidence type="ECO:0000313" key="3">
    <source>
        <dbReference type="Proteomes" id="UP001642409"/>
    </source>
</evidence>
<dbReference type="EMBL" id="CAXDID020000142">
    <property type="protein sequence ID" value="CAL6039439.1"/>
    <property type="molecule type" value="Genomic_DNA"/>
</dbReference>
<evidence type="ECO:0000313" key="1">
    <source>
        <dbReference type="EMBL" id="CAI9931665.1"/>
    </source>
</evidence>
<gene>
    <name evidence="1" type="ORF">HINF_LOCUS19310</name>
    <name evidence="2" type="ORF">HINF_LOCUS37857</name>
</gene>
<reference evidence="2 3" key="2">
    <citation type="submission" date="2024-07" db="EMBL/GenBank/DDBJ databases">
        <authorList>
            <person name="Akdeniz Z."/>
        </authorList>
    </citation>
    <scope>NUCLEOTIDE SEQUENCE [LARGE SCALE GENOMIC DNA]</scope>
</reference>
<dbReference type="AlphaFoldDB" id="A0AA86P592"/>
<accession>A0AA86P592</accession>